<keyword evidence="3" id="KW-1185">Reference proteome</keyword>
<dbReference type="EMBL" id="VCAU01000004">
    <property type="protein sequence ID" value="KAF9894289.1"/>
    <property type="molecule type" value="Genomic_DNA"/>
</dbReference>
<proteinExistence type="predicted"/>
<evidence type="ECO:0000256" key="1">
    <source>
        <dbReference type="SAM" id="SignalP"/>
    </source>
</evidence>
<feature type="signal peptide" evidence="1">
    <location>
        <begin position="1"/>
        <end position="21"/>
    </location>
</feature>
<organism evidence="2 3">
    <name type="scientific">Aspergillus nanangensis</name>
    <dbReference type="NCBI Taxonomy" id="2582783"/>
    <lineage>
        <taxon>Eukaryota</taxon>
        <taxon>Fungi</taxon>
        <taxon>Dikarya</taxon>
        <taxon>Ascomycota</taxon>
        <taxon>Pezizomycotina</taxon>
        <taxon>Eurotiomycetes</taxon>
        <taxon>Eurotiomycetidae</taxon>
        <taxon>Eurotiales</taxon>
        <taxon>Aspergillaceae</taxon>
        <taxon>Aspergillus</taxon>
        <taxon>Aspergillus subgen. Circumdati</taxon>
    </lineage>
</organism>
<evidence type="ECO:0000313" key="2">
    <source>
        <dbReference type="EMBL" id="KAF9894289.1"/>
    </source>
</evidence>
<dbReference type="SUPFAM" id="SSF51126">
    <property type="entry name" value="Pectin lyase-like"/>
    <property type="match status" value="1"/>
</dbReference>
<dbReference type="Proteomes" id="UP001194746">
    <property type="component" value="Unassembled WGS sequence"/>
</dbReference>
<sequence length="195" mass="21005">MFSKLAPTLLTFLLTLQLVTCLPGITWSNSPRSADETRTLMRSIMAEHGTVAMSSDGPLPPAVARRQVDGENCSLSCTRQRVTVTEGQICSAVDAVGPSTAVGARGTYVTISNSELIAGNDINISISGSNHGGLIVIVFDRVTMHANHDININIDNQWLRDGCELWVYIEDTVFTPDNSGDITIASHDVFGQIEN</sequence>
<protein>
    <submittedName>
        <fullName evidence="2">Uncharacterized protein</fullName>
    </submittedName>
</protein>
<feature type="chain" id="PRO_5042161888" evidence="1">
    <location>
        <begin position="22"/>
        <end position="195"/>
    </location>
</feature>
<gene>
    <name evidence="2" type="ORF">FE257_007792</name>
</gene>
<reference evidence="2" key="2">
    <citation type="submission" date="2020-02" db="EMBL/GenBank/DDBJ databases">
        <authorList>
            <person name="Gilchrist C.L.M."/>
            <person name="Chooi Y.-H."/>
        </authorList>
    </citation>
    <scope>NUCLEOTIDE SEQUENCE</scope>
    <source>
        <strain evidence="2">MST-FP2251</strain>
    </source>
</reference>
<dbReference type="InterPro" id="IPR011050">
    <property type="entry name" value="Pectin_lyase_fold/virulence"/>
</dbReference>
<keyword evidence="1" id="KW-0732">Signal</keyword>
<name>A0AAD4CX13_ASPNN</name>
<comment type="caution">
    <text evidence="2">The sequence shown here is derived from an EMBL/GenBank/DDBJ whole genome shotgun (WGS) entry which is preliminary data.</text>
</comment>
<evidence type="ECO:0000313" key="3">
    <source>
        <dbReference type="Proteomes" id="UP001194746"/>
    </source>
</evidence>
<accession>A0AAD4CX13</accession>
<reference evidence="2" key="1">
    <citation type="journal article" date="2019" name="Beilstein J. Org. Chem.">
        <title>Nanangenines: drimane sesquiterpenoids as the dominant metabolite cohort of a novel Australian fungus, Aspergillus nanangensis.</title>
        <authorList>
            <person name="Lacey H.J."/>
            <person name="Gilchrist C.L.M."/>
            <person name="Crombie A."/>
            <person name="Kalaitzis J.A."/>
            <person name="Vuong D."/>
            <person name="Rutledge P.J."/>
            <person name="Turner P."/>
            <person name="Pitt J.I."/>
            <person name="Lacey E."/>
            <person name="Chooi Y.H."/>
            <person name="Piggott A.M."/>
        </authorList>
    </citation>
    <scope>NUCLEOTIDE SEQUENCE</scope>
    <source>
        <strain evidence="2">MST-FP2251</strain>
    </source>
</reference>
<dbReference type="AlphaFoldDB" id="A0AAD4CX13"/>